<evidence type="ECO:0000259" key="5">
    <source>
        <dbReference type="Pfam" id="PF07992"/>
    </source>
</evidence>
<dbReference type="PANTHER" id="PTHR43557:SF2">
    <property type="entry name" value="RIESKE DOMAIN-CONTAINING PROTEIN-RELATED"/>
    <property type="match status" value="1"/>
</dbReference>
<keyword evidence="7" id="KW-1185">Reference proteome</keyword>
<sequence length="378" mass="40631">MTLVIVGAGLAGASAATELRERGHTGTIMLIGAEEHEPYERPPLSKGYLMGKEPLTKALVHDRDWYADNDIDLRLGTRVTAIDAVGRTVSVGEEQVPYAALLLATGSQPRHLAVADKAGPPVAYLRTIEDSERLRGALTQGARIAIVGAGWIGLEVAAAAREAGCTMTVYESAELPLLRVLGPEVAQVFADLHRAHGVDLRLGTSVTAADMAEADLIVVGIGAIPDTALAEQAGLDVDNGVLVDATLRTSDRNIYAIGDIANHEHPGLRRRIRVEHWDTAIEQGKVAAHNLLGADETYRRLPYFFTDQYDLGMEYFGNVGPEGYDRVDIEGSTDVANGDAFRAYWVKDDMVVAAMHANDWDATDTLRDSIGQPQPSAS</sequence>
<dbReference type="SUPFAM" id="SSF55424">
    <property type="entry name" value="FAD/NAD-linked reductases, dimerisation (C-terminal) domain"/>
    <property type="match status" value="1"/>
</dbReference>
<evidence type="ECO:0000256" key="3">
    <source>
        <dbReference type="ARBA" id="ARBA00022827"/>
    </source>
</evidence>
<reference evidence="6 7" key="1">
    <citation type="journal article" date="2019" name="Int. J. Syst. Evol. Microbiol.">
        <title>The Global Catalogue of Microorganisms (GCM) 10K type strain sequencing project: providing services to taxonomists for standard genome sequencing and annotation.</title>
        <authorList>
            <consortium name="The Broad Institute Genomics Platform"/>
            <consortium name="The Broad Institute Genome Sequencing Center for Infectious Disease"/>
            <person name="Wu L."/>
            <person name="Ma J."/>
        </authorList>
    </citation>
    <scope>NUCLEOTIDE SEQUENCE [LARGE SCALE GENOMIC DNA]</scope>
    <source>
        <strain evidence="6 7">JCM 15591</strain>
    </source>
</reference>
<evidence type="ECO:0000256" key="1">
    <source>
        <dbReference type="ARBA" id="ARBA00001974"/>
    </source>
</evidence>
<dbReference type="PANTHER" id="PTHR43557">
    <property type="entry name" value="APOPTOSIS-INDUCING FACTOR 1"/>
    <property type="match status" value="1"/>
</dbReference>
<evidence type="ECO:0000256" key="2">
    <source>
        <dbReference type="ARBA" id="ARBA00022630"/>
    </source>
</evidence>
<gene>
    <name evidence="6" type="ORF">GCM10009810_22960</name>
</gene>
<dbReference type="Gene3D" id="3.30.390.30">
    <property type="match status" value="1"/>
</dbReference>
<dbReference type="Pfam" id="PF07992">
    <property type="entry name" value="Pyr_redox_2"/>
    <property type="match status" value="1"/>
</dbReference>
<dbReference type="InterPro" id="IPR050446">
    <property type="entry name" value="FAD-oxidoreductase/Apoptosis"/>
</dbReference>
<dbReference type="InterPro" id="IPR023753">
    <property type="entry name" value="FAD/NAD-binding_dom"/>
</dbReference>
<evidence type="ECO:0000313" key="7">
    <source>
        <dbReference type="Proteomes" id="UP001501475"/>
    </source>
</evidence>
<feature type="domain" description="FAD/NAD(P)-binding" evidence="5">
    <location>
        <begin position="2"/>
        <end position="284"/>
    </location>
</feature>
<dbReference type="Proteomes" id="UP001501475">
    <property type="component" value="Unassembled WGS sequence"/>
</dbReference>
<keyword evidence="3" id="KW-0274">FAD</keyword>
<comment type="caution">
    <text evidence="6">The sequence shown here is derived from an EMBL/GenBank/DDBJ whole genome shotgun (WGS) entry which is preliminary data.</text>
</comment>
<proteinExistence type="predicted"/>
<keyword evidence="2" id="KW-0285">Flavoprotein</keyword>
<dbReference type="SUPFAM" id="SSF51905">
    <property type="entry name" value="FAD/NAD(P)-binding domain"/>
    <property type="match status" value="2"/>
</dbReference>
<evidence type="ECO:0000313" key="6">
    <source>
        <dbReference type="EMBL" id="GAA1763121.1"/>
    </source>
</evidence>
<organism evidence="6 7">
    <name type="scientific">Nostocoides vanveenii</name>
    <dbReference type="NCBI Taxonomy" id="330835"/>
    <lineage>
        <taxon>Bacteria</taxon>
        <taxon>Bacillati</taxon>
        <taxon>Actinomycetota</taxon>
        <taxon>Actinomycetes</taxon>
        <taxon>Micrococcales</taxon>
        <taxon>Intrasporangiaceae</taxon>
        <taxon>Nostocoides</taxon>
    </lineage>
</organism>
<keyword evidence="4" id="KW-0560">Oxidoreductase</keyword>
<dbReference type="Gene3D" id="3.50.50.60">
    <property type="entry name" value="FAD/NAD(P)-binding domain"/>
    <property type="match status" value="2"/>
</dbReference>
<dbReference type="PRINTS" id="PR00411">
    <property type="entry name" value="PNDRDTASEI"/>
</dbReference>
<comment type="cofactor">
    <cofactor evidence="1">
        <name>FAD</name>
        <dbReference type="ChEBI" id="CHEBI:57692"/>
    </cofactor>
</comment>
<evidence type="ECO:0000256" key="4">
    <source>
        <dbReference type="ARBA" id="ARBA00023002"/>
    </source>
</evidence>
<dbReference type="RefSeq" id="WP_344066305.1">
    <property type="nucleotide sequence ID" value="NZ_BAAAPN010000052.1"/>
</dbReference>
<accession>A0ABN2KQK6</accession>
<dbReference type="PRINTS" id="PR00368">
    <property type="entry name" value="FADPNR"/>
</dbReference>
<name>A0ABN2KQK6_9MICO</name>
<dbReference type="InterPro" id="IPR036188">
    <property type="entry name" value="FAD/NAD-bd_sf"/>
</dbReference>
<dbReference type="InterPro" id="IPR016156">
    <property type="entry name" value="FAD/NAD-linked_Rdtase_dimer_sf"/>
</dbReference>
<dbReference type="EMBL" id="BAAAPN010000052">
    <property type="protein sequence ID" value="GAA1763121.1"/>
    <property type="molecule type" value="Genomic_DNA"/>
</dbReference>
<protein>
    <submittedName>
        <fullName evidence="6">FAD-dependent oxidoreductase</fullName>
    </submittedName>
</protein>